<dbReference type="InterPro" id="IPR039424">
    <property type="entry name" value="SBP_5"/>
</dbReference>
<reference evidence="6 7" key="1">
    <citation type="submission" date="2018-09" db="EMBL/GenBank/DDBJ databases">
        <title>Micromonospora sp. nov. MS1-9, isolated from a root of Musa sp.</title>
        <authorList>
            <person name="Kuncharoen N."/>
            <person name="Kudo T."/>
            <person name="Ohkuma M."/>
            <person name="Yuki M."/>
            <person name="Tanasupawat S."/>
        </authorList>
    </citation>
    <scope>NUCLEOTIDE SEQUENCE [LARGE SCALE GENOMIC DNA]</scope>
    <source>
        <strain evidence="6 7">MS1-9</strain>
    </source>
</reference>
<dbReference type="Gene3D" id="3.40.190.10">
    <property type="entry name" value="Periplasmic binding protein-like II"/>
    <property type="match status" value="1"/>
</dbReference>
<dbReference type="Gene3D" id="3.10.105.10">
    <property type="entry name" value="Dipeptide-binding Protein, Domain 3"/>
    <property type="match status" value="1"/>
</dbReference>
<feature type="region of interest" description="Disordered" evidence="4">
    <location>
        <begin position="1"/>
        <end position="22"/>
    </location>
</feature>
<comment type="similarity">
    <text evidence="1">Belongs to the bacterial solute-binding protein 5 family.</text>
</comment>
<evidence type="ECO:0000313" key="7">
    <source>
        <dbReference type="Proteomes" id="UP000275865"/>
    </source>
</evidence>
<dbReference type="GO" id="GO:0042597">
    <property type="term" value="C:periplasmic space"/>
    <property type="evidence" value="ECO:0007669"/>
    <property type="project" value="UniProtKB-ARBA"/>
</dbReference>
<feature type="domain" description="Solute-binding protein family 5" evidence="5">
    <location>
        <begin position="105"/>
        <end position="464"/>
    </location>
</feature>
<evidence type="ECO:0000259" key="5">
    <source>
        <dbReference type="Pfam" id="PF00496"/>
    </source>
</evidence>
<dbReference type="InterPro" id="IPR030678">
    <property type="entry name" value="Peptide/Ni-bd"/>
</dbReference>
<evidence type="ECO:0000256" key="4">
    <source>
        <dbReference type="SAM" id="MobiDB-lite"/>
    </source>
</evidence>
<dbReference type="EMBL" id="RAZT01000004">
    <property type="protein sequence ID" value="RKN34066.1"/>
    <property type="molecule type" value="Genomic_DNA"/>
</dbReference>
<comment type="caution">
    <text evidence="6">The sequence shown here is derived from an EMBL/GenBank/DDBJ whole genome shotgun (WGS) entry which is preliminary data.</text>
</comment>
<proteinExistence type="inferred from homology"/>
<dbReference type="Proteomes" id="UP000275865">
    <property type="component" value="Unassembled WGS sequence"/>
</dbReference>
<dbReference type="CDD" id="cd08518">
    <property type="entry name" value="PBP2_NikA_DppA_OppA_like_19"/>
    <property type="match status" value="1"/>
</dbReference>
<dbReference type="Gene3D" id="3.90.76.10">
    <property type="entry name" value="Dipeptide-binding Protein, Domain 1"/>
    <property type="match status" value="1"/>
</dbReference>
<dbReference type="PANTHER" id="PTHR30290:SF9">
    <property type="entry name" value="OLIGOPEPTIDE-BINDING PROTEIN APPA"/>
    <property type="match status" value="1"/>
</dbReference>
<feature type="compositionally biased region" description="Pro residues" evidence="4">
    <location>
        <begin position="11"/>
        <end position="22"/>
    </location>
</feature>
<dbReference type="SUPFAM" id="SSF53850">
    <property type="entry name" value="Periplasmic binding protein-like II"/>
    <property type="match status" value="1"/>
</dbReference>
<evidence type="ECO:0000256" key="2">
    <source>
        <dbReference type="ARBA" id="ARBA00022448"/>
    </source>
</evidence>
<dbReference type="GO" id="GO:1904680">
    <property type="term" value="F:peptide transmembrane transporter activity"/>
    <property type="evidence" value="ECO:0007669"/>
    <property type="project" value="TreeGrafter"/>
</dbReference>
<evidence type="ECO:0000256" key="1">
    <source>
        <dbReference type="ARBA" id="ARBA00005695"/>
    </source>
</evidence>
<evidence type="ECO:0000313" key="6">
    <source>
        <dbReference type="EMBL" id="RKN34066.1"/>
    </source>
</evidence>
<gene>
    <name evidence="6" type="ORF">D7044_10325</name>
</gene>
<protein>
    <submittedName>
        <fullName evidence="6">ABC transporter substrate-binding protein</fullName>
    </submittedName>
</protein>
<keyword evidence="2" id="KW-0813">Transport</keyword>
<accession>A0A3A9YKK1</accession>
<dbReference type="Pfam" id="PF00496">
    <property type="entry name" value="SBP_bac_5"/>
    <property type="match status" value="1"/>
</dbReference>
<evidence type="ECO:0000256" key="3">
    <source>
        <dbReference type="ARBA" id="ARBA00022729"/>
    </source>
</evidence>
<keyword evidence="3" id="KW-0732">Signal</keyword>
<dbReference type="GO" id="GO:0015833">
    <property type="term" value="P:peptide transport"/>
    <property type="evidence" value="ECO:0007669"/>
    <property type="project" value="TreeGrafter"/>
</dbReference>
<dbReference type="PIRSF" id="PIRSF002741">
    <property type="entry name" value="MppA"/>
    <property type="match status" value="1"/>
</dbReference>
<dbReference type="GO" id="GO:0043190">
    <property type="term" value="C:ATP-binding cassette (ABC) transporter complex"/>
    <property type="evidence" value="ECO:0007669"/>
    <property type="project" value="InterPro"/>
</dbReference>
<dbReference type="PANTHER" id="PTHR30290">
    <property type="entry name" value="PERIPLASMIC BINDING COMPONENT OF ABC TRANSPORTER"/>
    <property type="match status" value="1"/>
</dbReference>
<organism evidence="6 7">
    <name type="scientific">Micromonospora musae</name>
    <dbReference type="NCBI Taxonomy" id="1894970"/>
    <lineage>
        <taxon>Bacteria</taxon>
        <taxon>Bacillati</taxon>
        <taxon>Actinomycetota</taxon>
        <taxon>Actinomycetes</taxon>
        <taxon>Micromonosporales</taxon>
        <taxon>Micromonosporaceae</taxon>
        <taxon>Micromonospora</taxon>
    </lineage>
</organism>
<dbReference type="AlphaFoldDB" id="A0A3A9YKK1"/>
<name>A0A3A9YKK1_9ACTN</name>
<sequence length="558" mass="59681">MPPWSLRSRPRPAPPPTSPPLPAGAFVIRLRPTLRRLVVTTAAAGLLALAGCSTPEVPEDSAGGATLVVATAGESDTLNPVLNYGVDGASLIFDGLVARDAGNRLVPGLAAELPTVSPDGRTVTAKLRDGVLFHDGGELTASDVAFTYQAVLDPKVDSTLRSDLDMVESITAPDPATVVFRLRYPYAPFLQRLTLGVVPAKLLTGQDINKAEFNRKPVGTGPYRVESWTPGDRLVLTANERYFGGRPANDRVVVAFVEDDNVRAQRMRAGEFDAAELPPKLAAGFAPDGAYRVEQVPTADYRGVMLPMGNPVLADVAIRRALSLAVDRAAMVAGILGGSGDPAFGPVPPTSEFAEPSIAGKPTADPTAATALLDAAGWTPGPDGVRVKNGRPARFTLMYPASDTLRKDLALAVTADAKKVGIEVAPEGLTWDAIDPRMKSDALLMGYGTPYDPDFVTYKLYHSRFAGQGYFNPGSYRSPVADQALQEGRDQADPARRKAAYATFQKQIAADVPWLFLTYLRHSYVLKSSVQGVSPRVEAHEHGVANSLWWNIDTWTRS</sequence>
<dbReference type="InterPro" id="IPR000914">
    <property type="entry name" value="SBP_5_dom"/>
</dbReference>